<dbReference type="PANTHER" id="PTHR20961">
    <property type="entry name" value="GLYCOSYLTRANSFERASE"/>
    <property type="match status" value="1"/>
</dbReference>
<name>A0A1H0KCM5_9HYPH</name>
<evidence type="ECO:0000256" key="1">
    <source>
        <dbReference type="ARBA" id="ARBA00022676"/>
    </source>
</evidence>
<evidence type="ECO:0000256" key="3">
    <source>
        <dbReference type="ARBA" id="ARBA00023180"/>
    </source>
</evidence>
<feature type="domain" description="Glycosyltransferase 61 catalytic" evidence="4">
    <location>
        <begin position="343"/>
        <end position="530"/>
    </location>
</feature>
<keyword evidence="3" id="KW-0325">Glycoprotein</keyword>
<keyword evidence="6" id="KW-1185">Reference proteome</keyword>
<dbReference type="EMBL" id="FNHS01000026">
    <property type="protein sequence ID" value="SDO53715.1"/>
    <property type="molecule type" value="Genomic_DNA"/>
</dbReference>
<gene>
    <name evidence="5" type="ORF">SAMN05216360_12617</name>
</gene>
<dbReference type="Pfam" id="PF04577">
    <property type="entry name" value="Glyco_transf_61"/>
    <property type="match status" value="1"/>
</dbReference>
<protein>
    <recommendedName>
        <fullName evidence="4">Glycosyltransferase 61 catalytic domain-containing protein</fullName>
    </recommendedName>
</protein>
<dbReference type="GO" id="GO:0016757">
    <property type="term" value="F:glycosyltransferase activity"/>
    <property type="evidence" value="ECO:0007669"/>
    <property type="project" value="UniProtKB-KW"/>
</dbReference>
<keyword evidence="2" id="KW-0808">Transferase</keyword>
<dbReference type="OrthoDB" id="7169123at2"/>
<dbReference type="InterPro" id="IPR049625">
    <property type="entry name" value="Glyco_transf_61_cat"/>
</dbReference>
<evidence type="ECO:0000259" key="4">
    <source>
        <dbReference type="Pfam" id="PF04577"/>
    </source>
</evidence>
<evidence type="ECO:0000256" key="2">
    <source>
        <dbReference type="ARBA" id="ARBA00022679"/>
    </source>
</evidence>
<sequence length="592" mass="64792">MRPSAAFMDLVKGVGGANASRILGELAAVASREIAAGVGAASIVQHLETLAFRLEGSNRPVEASGTYELIADIDADHRERWRTAAVTVSLRGLCGQGRFDEATARVAALRRDGNPGVAIKAGIDALMSLAWHHECRYEAEAAVQCYRLAHELSGGGHGLATVDGHTLERKIRDIRILQMRALAEDGRHEEAIALHEQTRSLLGLGPMRIYDIRSAQQAAADGRGLYHVVRPGRRIREPEIRFLEGPVALESQTGSLDAPPQYVALFRNCLAFPRSNVVLQDDRLIYDLAAHPQSATFDIRDGVNPDQIMIAAYGSGRALVAPPPRLQEIDAGLMLFGLQSRNYGHWLLEFVGRMLCFNDRACPSGLPLCIDDNMPETHRQIIELIDARDRPVLPLPAVPARFRELGLAPAPTLLPFDTHPGHPVYDAVWPGDVFADLRARVFERLAAHGVDLRRTGRRIVLSRRGFAQRQLLNEAEIVGILQQHGFEVVHPETLGFAEQIATYHAADIIVGSASSALTNCIFCRPGAKVVALIHEGLSFNFRGYTSMIESSGADLLFVRGTTERAEGVHPFHANYTVSPDQVLRALERVGRA</sequence>
<keyword evidence="1" id="KW-0328">Glycosyltransferase</keyword>
<evidence type="ECO:0000313" key="6">
    <source>
        <dbReference type="Proteomes" id="UP000198704"/>
    </source>
</evidence>
<reference evidence="6" key="1">
    <citation type="submission" date="2016-10" db="EMBL/GenBank/DDBJ databases">
        <authorList>
            <person name="Varghese N."/>
            <person name="Submissions S."/>
        </authorList>
    </citation>
    <scope>NUCLEOTIDE SEQUENCE [LARGE SCALE GENOMIC DNA]</scope>
    <source>
        <strain evidence="6">BL47</strain>
    </source>
</reference>
<organism evidence="5 6">
    <name type="scientific">Methylobacterium phyllostachyos</name>
    <dbReference type="NCBI Taxonomy" id="582672"/>
    <lineage>
        <taxon>Bacteria</taxon>
        <taxon>Pseudomonadati</taxon>
        <taxon>Pseudomonadota</taxon>
        <taxon>Alphaproteobacteria</taxon>
        <taxon>Hyphomicrobiales</taxon>
        <taxon>Methylobacteriaceae</taxon>
        <taxon>Methylobacterium</taxon>
    </lineage>
</organism>
<dbReference type="AlphaFoldDB" id="A0A1H0KCM5"/>
<evidence type="ECO:0000313" key="5">
    <source>
        <dbReference type="EMBL" id="SDO53715.1"/>
    </source>
</evidence>
<dbReference type="Proteomes" id="UP000198704">
    <property type="component" value="Unassembled WGS sequence"/>
</dbReference>
<proteinExistence type="predicted"/>
<dbReference type="RefSeq" id="WP_091722323.1">
    <property type="nucleotide sequence ID" value="NZ_FNHS01000026.1"/>
</dbReference>
<accession>A0A1H0KCM5</accession>
<dbReference type="InterPro" id="IPR007657">
    <property type="entry name" value="Glycosyltransferase_61"/>
</dbReference>